<dbReference type="HOGENOM" id="CLU_1753126_0_0_1"/>
<keyword evidence="2" id="KW-0813">Transport</keyword>
<keyword evidence="5 8" id="KW-1133">Transmembrane helix</keyword>
<feature type="transmembrane region" description="Helical" evidence="8">
    <location>
        <begin position="19"/>
        <end position="37"/>
    </location>
</feature>
<keyword evidence="4" id="KW-0677">Repeat</keyword>
<dbReference type="Proteomes" id="UP000013827">
    <property type="component" value="Unassembled WGS sequence"/>
</dbReference>
<dbReference type="PANTHER" id="PTHR12226">
    <property type="entry name" value="MANNOSE-P-DOLICHOL UTILIZATION DEFECT 1 LEC35 -RELATED"/>
    <property type="match status" value="1"/>
</dbReference>
<evidence type="ECO:0000313" key="10">
    <source>
        <dbReference type="Proteomes" id="UP000013827"/>
    </source>
</evidence>
<dbReference type="RefSeq" id="XP_005788780.1">
    <property type="nucleotide sequence ID" value="XM_005788723.1"/>
</dbReference>
<dbReference type="GeneID" id="17281623"/>
<dbReference type="InterPro" id="IPR016817">
    <property type="entry name" value="MannP-dilichol_defect-1"/>
</dbReference>
<feature type="transmembrane region" description="Helical" evidence="8">
    <location>
        <begin position="127"/>
        <end position="148"/>
    </location>
</feature>
<comment type="similarity">
    <text evidence="7">Belongs to the MPDU1 (TC 2.A.43.3) family.</text>
</comment>
<dbReference type="EnsemblProtists" id="EOD14081">
    <property type="protein sequence ID" value="EOD14081"/>
    <property type="gene ID" value="EMIHUDRAFT_356724"/>
</dbReference>
<sequence length="149" mass="15432">MIATTLAKKNADGMSVSTWSLNLSGFLIFVSAVLLALTARYQRALPPIALLPAASLAAASLLPTAFLGPLQGVAAFITSVALVPQVWRNFAARSRGGWSPISAALSTGGNAARIFTTLTLAEGNPILLAQFAACLLLNGVLLVQALVWD</sequence>
<organism evidence="9 10">
    <name type="scientific">Emiliania huxleyi (strain CCMP1516)</name>
    <dbReference type="NCBI Taxonomy" id="280463"/>
    <lineage>
        <taxon>Eukaryota</taxon>
        <taxon>Haptista</taxon>
        <taxon>Haptophyta</taxon>
        <taxon>Prymnesiophyceae</taxon>
        <taxon>Isochrysidales</taxon>
        <taxon>Noelaerhabdaceae</taxon>
        <taxon>Emiliania</taxon>
    </lineage>
</organism>
<dbReference type="InterPro" id="IPR006603">
    <property type="entry name" value="PQ-loop_rpt"/>
</dbReference>
<reference evidence="9" key="2">
    <citation type="submission" date="2024-10" db="UniProtKB">
        <authorList>
            <consortium name="EnsemblProtists"/>
        </authorList>
    </citation>
    <scope>IDENTIFICATION</scope>
</reference>
<dbReference type="RefSeq" id="XP_005766510.1">
    <property type="nucleotide sequence ID" value="XM_005766453.1"/>
</dbReference>
<name>A0A0D3IS46_EMIH1</name>
<dbReference type="Gene3D" id="1.20.1280.290">
    <property type="match status" value="1"/>
</dbReference>
<keyword evidence="6 8" id="KW-0472">Membrane</keyword>
<evidence type="ECO:0000256" key="8">
    <source>
        <dbReference type="SAM" id="Phobius"/>
    </source>
</evidence>
<dbReference type="PANTHER" id="PTHR12226:SF2">
    <property type="entry name" value="MANNOSE-P-DOLICHOL UTILIZATION DEFECT 1 PROTEIN"/>
    <property type="match status" value="1"/>
</dbReference>
<dbReference type="GO" id="GO:0016020">
    <property type="term" value="C:membrane"/>
    <property type="evidence" value="ECO:0007669"/>
    <property type="project" value="UniProtKB-SubCell"/>
</dbReference>
<proteinExistence type="inferred from homology"/>
<dbReference type="SMART" id="SM00679">
    <property type="entry name" value="CTNS"/>
    <property type="match status" value="1"/>
</dbReference>
<protein>
    <submittedName>
        <fullName evidence="9">Uncharacterized protein</fullName>
    </submittedName>
</protein>
<dbReference type="EnsemblProtists" id="EOD36351">
    <property type="protein sequence ID" value="EOD36351"/>
    <property type="gene ID" value="EMIHUDRAFT_373244"/>
</dbReference>
<dbReference type="GeneID" id="17260278"/>
<comment type="subcellular location">
    <subcellularLocation>
        <location evidence="1">Membrane</location>
        <topology evidence="1">Multi-pass membrane protein</topology>
    </subcellularLocation>
</comment>
<evidence type="ECO:0000256" key="6">
    <source>
        <dbReference type="ARBA" id="ARBA00023136"/>
    </source>
</evidence>
<evidence type="ECO:0000256" key="4">
    <source>
        <dbReference type="ARBA" id="ARBA00022737"/>
    </source>
</evidence>
<reference evidence="10" key="1">
    <citation type="journal article" date="2013" name="Nature">
        <title>Pan genome of the phytoplankton Emiliania underpins its global distribution.</title>
        <authorList>
            <person name="Read B.A."/>
            <person name="Kegel J."/>
            <person name="Klute M.J."/>
            <person name="Kuo A."/>
            <person name="Lefebvre S.C."/>
            <person name="Maumus F."/>
            <person name="Mayer C."/>
            <person name="Miller J."/>
            <person name="Monier A."/>
            <person name="Salamov A."/>
            <person name="Young J."/>
            <person name="Aguilar M."/>
            <person name="Claverie J.M."/>
            <person name="Frickenhaus S."/>
            <person name="Gonzalez K."/>
            <person name="Herman E.K."/>
            <person name="Lin Y.C."/>
            <person name="Napier J."/>
            <person name="Ogata H."/>
            <person name="Sarno A.F."/>
            <person name="Shmutz J."/>
            <person name="Schroeder D."/>
            <person name="de Vargas C."/>
            <person name="Verret F."/>
            <person name="von Dassow P."/>
            <person name="Valentin K."/>
            <person name="Van de Peer Y."/>
            <person name="Wheeler G."/>
            <person name="Dacks J.B."/>
            <person name="Delwiche C.F."/>
            <person name="Dyhrman S.T."/>
            <person name="Glockner G."/>
            <person name="John U."/>
            <person name="Richards T."/>
            <person name="Worden A.Z."/>
            <person name="Zhang X."/>
            <person name="Grigoriev I.V."/>
            <person name="Allen A.E."/>
            <person name="Bidle K."/>
            <person name="Borodovsky M."/>
            <person name="Bowler C."/>
            <person name="Brownlee C."/>
            <person name="Cock J.M."/>
            <person name="Elias M."/>
            <person name="Gladyshev V.N."/>
            <person name="Groth M."/>
            <person name="Guda C."/>
            <person name="Hadaegh A."/>
            <person name="Iglesias-Rodriguez M.D."/>
            <person name="Jenkins J."/>
            <person name="Jones B.M."/>
            <person name="Lawson T."/>
            <person name="Leese F."/>
            <person name="Lindquist E."/>
            <person name="Lobanov A."/>
            <person name="Lomsadze A."/>
            <person name="Malik S.B."/>
            <person name="Marsh M.E."/>
            <person name="Mackinder L."/>
            <person name="Mock T."/>
            <person name="Mueller-Roeber B."/>
            <person name="Pagarete A."/>
            <person name="Parker M."/>
            <person name="Probert I."/>
            <person name="Quesneville H."/>
            <person name="Raines C."/>
            <person name="Rensing S.A."/>
            <person name="Riano-Pachon D.M."/>
            <person name="Richier S."/>
            <person name="Rokitta S."/>
            <person name="Shiraiwa Y."/>
            <person name="Soanes D.M."/>
            <person name="van der Giezen M."/>
            <person name="Wahlund T.M."/>
            <person name="Williams B."/>
            <person name="Wilson W."/>
            <person name="Wolfe G."/>
            <person name="Wurch L.L."/>
        </authorList>
    </citation>
    <scope>NUCLEOTIDE SEQUENCE</scope>
</reference>
<keyword evidence="3 8" id="KW-0812">Transmembrane</keyword>
<dbReference type="PaxDb" id="2903-EOD14081"/>
<evidence type="ECO:0000256" key="7">
    <source>
        <dbReference type="ARBA" id="ARBA00038475"/>
    </source>
</evidence>
<dbReference type="KEGG" id="ehx:EMIHUDRAFT_356724"/>
<keyword evidence="10" id="KW-1185">Reference proteome</keyword>
<accession>A0A0D3IS46</accession>
<dbReference type="Pfam" id="PF04193">
    <property type="entry name" value="PQ-loop"/>
    <property type="match status" value="1"/>
</dbReference>
<evidence type="ECO:0000256" key="1">
    <source>
        <dbReference type="ARBA" id="ARBA00004141"/>
    </source>
</evidence>
<feature type="transmembrane region" description="Helical" evidence="8">
    <location>
        <begin position="49"/>
        <end position="67"/>
    </location>
</feature>
<evidence type="ECO:0000256" key="2">
    <source>
        <dbReference type="ARBA" id="ARBA00022448"/>
    </source>
</evidence>
<dbReference type="KEGG" id="ehx:EMIHUDRAFT_373244"/>
<evidence type="ECO:0000313" key="9">
    <source>
        <dbReference type="EnsemblProtists" id="EOD14081"/>
    </source>
</evidence>
<evidence type="ECO:0000256" key="3">
    <source>
        <dbReference type="ARBA" id="ARBA00022692"/>
    </source>
</evidence>
<evidence type="ECO:0000256" key="5">
    <source>
        <dbReference type="ARBA" id="ARBA00022989"/>
    </source>
</evidence>
<dbReference type="AlphaFoldDB" id="A0A0D3IS46"/>